<gene>
    <name evidence="3" type="ORF">GGQ74_001369</name>
</gene>
<keyword evidence="1" id="KW-0472">Membrane</keyword>
<dbReference type="AlphaFoldDB" id="A0A846QSV7"/>
<sequence>MSGKPRALVVMYALVVMPFFLNDFGNVFASDFRMWLLADYVFGKILPAGLLLWLAAGKLVAPDDLGLRPVDAGSFVFYALLASLVLILMSTWGMDALDVALPQWQAQNVHGLSGSSLRNVDMWVGLFVVSIVEEIVFRGLAWTALSSVLGTSGWAVAASAVVYGLSHWSLGPAEVCGGIITGAALTLCMWRTDSVYPLIAAQFLMNVLYIP</sequence>
<dbReference type="GO" id="GO:0004175">
    <property type="term" value="F:endopeptidase activity"/>
    <property type="evidence" value="ECO:0007669"/>
    <property type="project" value="UniProtKB-ARBA"/>
</dbReference>
<reference evidence="3 4" key="1">
    <citation type="submission" date="2020-03" db="EMBL/GenBank/DDBJ databases">
        <title>Genomic Encyclopedia of Type Strains, Phase IV (KMG-IV): sequencing the most valuable type-strain genomes for metagenomic binning, comparative biology and taxonomic classification.</title>
        <authorList>
            <person name="Goeker M."/>
        </authorList>
    </citation>
    <scope>NUCLEOTIDE SEQUENCE [LARGE SCALE GENOMIC DNA]</scope>
    <source>
        <strain evidence="3 4">DSM 24233</strain>
    </source>
</reference>
<protein>
    <recommendedName>
        <fullName evidence="2">CAAX prenyl protease 2/Lysostaphin resistance protein A-like domain-containing protein</fullName>
    </recommendedName>
</protein>
<evidence type="ECO:0000259" key="2">
    <source>
        <dbReference type="Pfam" id="PF02517"/>
    </source>
</evidence>
<proteinExistence type="predicted"/>
<name>A0A846QSV7_9BACT</name>
<evidence type="ECO:0000256" key="1">
    <source>
        <dbReference type="SAM" id="Phobius"/>
    </source>
</evidence>
<keyword evidence="1" id="KW-0812">Transmembrane</keyword>
<evidence type="ECO:0000313" key="4">
    <source>
        <dbReference type="Proteomes" id="UP000580856"/>
    </source>
</evidence>
<dbReference type="RefSeq" id="WP_167940760.1">
    <property type="nucleotide sequence ID" value="NZ_JAATJA010000001.1"/>
</dbReference>
<accession>A0A846QSV7</accession>
<evidence type="ECO:0000313" key="3">
    <source>
        <dbReference type="EMBL" id="NJB67729.1"/>
    </source>
</evidence>
<feature type="transmembrane region" description="Helical" evidence="1">
    <location>
        <begin position="172"/>
        <end position="190"/>
    </location>
</feature>
<keyword evidence="4" id="KW-1185">Reference proteome</keyword>
<keyword evidence="1" id="KW-1133">Transmembrane helix</keyword>
<feature type="transmembrane region" description="Helical" evidence="1">
    <location>
        <begin position="75"/>
        <end position="94"/>
    </location>
</feature>
<organism evidence="3 4">
    <name type="scientific">Desulfobaculum xiamenense</name>
    <dbReference type="NCBI Taxonomy" id="995050"/>
    <lineage>
        <taxon>Bacteria</taxon>
        <taxon>Pseudomonadati</taxon>
        <taxon>Thermodesulfobacteriota</taxon>
        <taxon>Desulfovibrionia</taxon>
        <taxon>Desulfovibrionales</taxon>
        <taxon>Desulfovibrionaceae</taxon>
        <taxon>Desulfobaculum</taxon>
    </lineage>
</organism>
<feature type="transmembrane region" description="Helical" evidence="1">
    <location>
        <begin position="34"/>
        <end position="54"/>
    </location>
</feature>
<dbReference type="InterPro" id="IPR003675">
    <property type="entry name" value="Rce1/LyrA-like_dom"/>
</dbReference>
<feature type="domain" description="CAAX prenyl protease 2/Lysostaphin resistance protein A-like" evidence="2">
    <location>
        <begin position="121"/>
        <end position="208"/>
    </location>
</feature>
<feature type="transmembrane region" description="Helical" evidence="1">
    <location>
        <begin position="7"/>
        <end position="28"/>
    </location>
</feature>
<comment type="caution">
    <text evidence="3">The sequence shown here is derived from an EMBL/GenBank/DDBJ whole genome shotgun (WGS) entry which is preliminary data.</text>
</comment>
<dbReference type="EMBL" id="JAATJA010000001">
    <property type="protein sequence ID" value="NJB67729.1"/>
    <property type="molecule type" value="Genomic_DNA"/>
</dbReference>
<dbReference type="Proteomes" id="UP000580856">
    <property type="component" value="Unassembled WGS sequence"/>
</dbReference>
<dbReference type="Pfam" id="PF02517">
    <property type="entry name" value="Rce1-like"/>
    <property type="match status" value="1"/>
</dbReference>
<dbReference type="GO" id="GO:0080120">
    <property type="term" value="P:CAAX-box protein maturation"/>
    <property type="evidence" value="ECO:0007669"/>
    <property type="project" value="UniProtKB-ARBA"/>
</dbReference>